<feature type="region of interest" description="Disordered" evidence="2">
    <location>
        <begin position="200"/>
        <end position="223"/>
    </location>
</feature>
<evidence type="ECO:0000313" key="4">
    <source>
        <dbReference type="Proteomes" id="UP000799777"/>
    </source>
</evidence>
<feature type="region of interest" description="Disordered" evidence="2">
    <location>
        <begin position="48"/>
        <end position="70"/>
    </location>
</feature>
<comment type="caution">
    <text evidence="3">The sequence shown here is derived from an EMBL/GenBank/DDBJ whole genome shotgun (WGS) entry which is preliminary data.</text>
</comment>
<feature type="compositionally biased region" description="Basic residues" evidence="2">
    <location>
        <begin position="16"/>
        <end position="25"/>
    </location>
</feature>
<dbReference type="EMBL" id="ML978330">
    <property type="protein sequence ID" value="KAF2023692.1"/>
    <property type="molecule type" value="Genomic_DNA"/>
</dbReference>
<evidence type="ECO:0000256" key="1">
    <source>
        <dbReference type="SAM" id="Coils"/>
    </source>
</evidence>
<name>A0A9P4GYA5_9PLEO</name>
<evidence type="ECO:0000313" key="3">
    <source>
        <dbReference type="EMBL" id="KAF2023692.1"/>
    </source>
</evidence>
<protein>
    <submittedName>
        <fullName evidence="3">Uncharacterized protein</fullName>
    </submittedName>
</protein>
<dbReference type="Proteomes" id="UP000799777">
    <property type="component" value="Unassembled WGS sequence"/>
</dbReference>
<feature type="region of interest" description="Disordered" evidence="2">
    <location>
        <begin position="441"/>
        <end position="471"/>
    </location>
</feature>
<feature type="compositionally biased region" description="Polar residues" evidence="2">
    <location>
        <begin position="137"/>
        <end position="161"/>
    </location>
</feature>
<keyword evidence="4" id="KW-1185">Reference proteome</keyword>
<feature type="compositionally biased region" description="Low complexity" evidence="2">
    <location>
        <begin position="1"/>
        <end position="15"/>
    </location>
</feature>
<feature type="compositionally biased region" description="Basic and acidic residues" evidence="2">
    <location>
        <begin position="444"/>
        <end position="471"/>
    </location>
</feature>
<dbReference type="Gene3D" id="1.20.5.1700">
    <property type="match status" value="1"/>
</dbReference>
<evidence type="ECO:0000256" key="2">
    <source>
        <dbReference type="SAM" id="MobiDB-lite"/>
    </source>
</evidence>
<feature type="region of interest" description="Disordered" evidence="2">
    <location>
        <begin position="726"/>
        <end position="745"/>
    </location>
</feature>
<feature type="coiled-coil region" evidence="1">
    <location>
        <begin position="345"/>
        <end position="372"/>
    </location>
</feature>
<proteinExistence type="predicted"/>
<feature type="compositionally biased region" description="Acidic residues" evidence="2">
    <location>
        <begin position="117"/>
        <end position="127"/>
    </location>
</feature>
<feature type="region of interest" description="Disordered" evidence="2">
    <location>
        <begin position="104"/>
        <end position="168"/>
    </location>
</feature>
<dbReference type="OrthoDB" id="3911405at2759"/>
<feature type="coiled-coil region" evidence="1">
    <location>
        <begin position="768"/>
        <end position="826"/>
    </location>
</feature>
<accession>A0A9P4GYA5</accession>
<sequence>MARTHSSYTASPTRSRSPRRSPARRPSKDGSEYEMDLDALGLNSTFESTELQGSYEPPVDRVDTSDIEGPEDFTMNMTYWMTADLPLAQIKSRKEAKGRVEEVRLDAMPEENAAQETTDEGDGVVVEEDSRDHRQGKSTTASPTKRANVTTDERTYSTPASERSMENEEKVRSFLSALPDTDMEGAIAGTPLHMPRQSFLQVPRPSPPKALSLQPTVEDYDTPRKPTQETVIHHMSPAVNRTEDDSLRERIAGLQSRLQQQKLASRTRITELETILSYTQSELEGVRTDNYKQTDKVVSLEKSMEQERQEASRALLAAEECLKAGEQTLDAKMHEFGEEIRLQNLAKLDNQRREFEQQLEVLSASKRLADQQADSKAQSLARVQAEMEDLRCSSEQRLQKHMVQAEEDQQKSGATLSKERDILFEQLASVQARADSLQAQLEKATSEARASREEAESKEATRNAAEAEDRARTVRISELETNLQATRFELECAQADVAAKQQVFRTNLDLNSRIRVLQQDLQLLRADSSASSQQEAKTTELENRISALQSLLEIARADLSTKDRELARHIGSQAQLEHRLNTAQGRIDGLDGTVTTLRQQLAEAHRESSRLRANVGRCEHDIEDANDRLQDARSEADRRVADVEQKLSKMKESKVDTERKFKELQSQRDDLVEGHEAMMLDVRDKAEDAVRKAGALLEQERNEKKRIIKDLKRTKDDLEKLRADAARTVEEEEESDDSLTSISSTDVKEKDGEIASFREIIRKQVVEMKTLKSETNTLRKDNKKLKSAAEAKYDFEATIASLKGELDTLRKENAALHSNRDDQEAINTAMDEKLASMLSKLMKDKAKTVVGKRDGQWQESVGTVQSEKELLGRVLLRQWGREELGIADEKHGERQTYQYQYVKRERAQG</sequence>
<gene>
    <name evidence="3" type="ORF">EK21DRAFT_80283</name>
</gene>
<dbReference type="AlphaFoldDB" id="A0A9P4GYA5"/>
<feature type="region of interest" description="Disordered" evidence="2">
    <location>
        <begin position="1"/>
        <end position="34"/>
    </location>
</feature>
<keyword evidence="1" id="KW-0175">Coiled coil</keyword>
<reference evidence="3" key="1">
    <citation type="journal article" date="2020" name="Stud. Mycol.">
        <title>101 Dothideomycetes genomes: a test case for predicting lifestyles and emergence of pathogens.</title>
        <authorList>
            <person name="Haridas S."/>
            <person name="Albert R."/>
            <person name="Binder M."/>
            <person name="Bloem J."/>
            <person name="Labutti K."/>
            <person name="Salamov A."/>
            <person name="Andreopoulos B."/>
            <person name="Baker S."/>
            <person name="Barry K."/>
            <person name="Bills G."/>
            <person name="Bluhm B."/>
            <person name="Cannon C."/>
            <person name="Castanera R."/>
            <person name="Culley D."/>
            <person name="Daum C."/>
            <person name="Ezra D."/>
            <person name="Gonzalez J."/>
            <person name="Henrissat B."/>
            <person name="Kuo A."/>
            <person name="Liang C."/>
            <person name="Lipzen A."/>
            <person name="Lutzoni F."/>
            <person name="Magnuson J."/>
            <person name="Mondo S."/>
            <person name="Nolan M."/>
            <person name="Ohm R."/>
            <person name="Pangilinan J."/>
            <person name="Park H.-J."/>
            <person name="Ramirez L."/>
            <person name="Alfaro M."/>
            <person name="Sun H."/>
            <person name="Tritt A."/>
            <person name="Yoshinaga Y."/>
            <person name="Zwiers L.-H."/>
            <person name="Turgeon B."/>
            <person name="Goodwin S."/>
            <person name="Spatafora J."/>
            <person name="Crous P."/>
            <person name="Grigoriev I."/>
        </authorList>
    </citation>
    <scope>NUCLEOTIDE SEQUENCE</scope>
    <source>
        <strain evidence="3">CBS 110217</strain>
    </source>
</reference>
<organism evidence="3 4">
    <name type="scientific">Setomelanomma holmii</name>
    <dbReference type="NCBI Taxonomy" id="210430"/>
    <lineage>
        <taxon>Eukaryota</taxon>
        <taxon>Fungi</taxon>
        <taxon>Dikarya</taxon>
        <taxon>Ascomycota</taxon>
        <taxon>Pezizomycotina</taxon>
        <taxon>Dothideomycetes</taxon>
        <taxon>Pleosporomycetidae</taxon>
        <taxon>Pleosporales</taxon>
        <taxon>Pleosporineae</taxon>
        <taxon>Phaeosphaeriaceae</taxon>
        <taxon>Setomelanomma</taxon>
    </lineage>
</organism>